<evidence type="ECO:0000313" key="2">
    <source>
        <dbReference type="Proteomes" id="UP000317378"/>
    </source>
</evidence>
<proteinExistence type="predicted"/>
<dbReference type="PANTHER" id="PTHR34613">
    <property type="entry name" value="SLL0800 PROTEIN"/>
    <property type="match status" value="1"/>
</dbReference>
<gene>
    <name evidence="1" type="ORF">FGD71_011665</name>
</gene>
<organism evidence="1 2">
    <name type="scientific">Streptomyces sporangiiformans</name>
    <dbReference type="NCBI Taxonomy" id="2315329"/>
    <lineage>
        <taxon>Bacteria</taxon>
        <taxon>Bacillati</taxon>
        <taxon>Actinomycetota</taxon>
        <taxon>Actinomycetes</taxon>
        <taxon>Kitasatosporales</taxon>
        <taxon>Streptomycetaceae</taxon>
        <taxon>Streptomyces</taxon>
    </lineage>
</organism>
<dbReference type="OrthoDB" id="3539696at2"/>
<dbReference type="EMBL" id="VCHX02000101">
    <property type="protein sequence ID" value="TPQ22046.1"/>
    <property type="molecule type" value="Genomic_DNA"/>
</dbReference>
<accession>A0A505DMB3</accession>
<dbReference type="AlphaFoldDB" id="A0A505DMB3"/>
<comment type="caution">
    <text evidence="1">The sequence shown here is derived from an EMBL/GenBank/DDBJ whole genome shotgun (WGS) entry which is preliminary data.</text>
</comment>
<dbReference type="Proteomes" id="UP000317378">
    <property type="component" value="Unassembled WGS sequence"/>
</dbReference>
<name>A0A505DMB3_9ACTN</name>
<reference evidence="1 2" key="1">
    <citation type="submission" date="2019-06" db="EMBL/GenBank/DDBJ databases">
        <title>Streptomyces sporangiiformans sp. nov., a novel actinomycete isolated from soil in Mount Song.</title>
        <authorList>
            <person name="Han L."/>
        </authorList>
    </citation>
    <scope>NUCLEOTIDE SEQUENCE [LARGE SCALE GENOMIC DNA]</scope>
    <source>
        <strain evidence="1 2">NEAU-SSA 1</strain>
    </source>
</reference>
<dbReference type="RefSeq" id="WP_119100331.1">
    <property type="nucleotide sequence ID" value="NZ_QXMJ01000101.1"/>
</dbReference>
<evidence type="ECO:0008006" key="3">
    <source>
        <dbReference type="Google" id="ProtNLM"/>
    </source>
</evidence>
<dbReference type="PANTHER" id="PTHR34613:SF1">
    <property type="entry name" value="SLL6017 PROTEIN"/>
    <property type="match status" value="1"/>
</dbReference>
<evidence type="ECO:0000313" key="1">
    <source>
        <dbReference type="EMBL" id="TPQ22046.1"/>
    </source>
</evidence>
<keyword evidence="2" id="KW-1185">Reference proteome</keyword>
<protein>
    <recommendedName>
        <fullName evidence="3">DUF4351 domain-containing protein</fullName>
    </recommendedName>
</protein>
<sequence length="87" mass="9637">MSVDLSFFRSETSQRLRAEGRAEGRTEGRVESHAEDILLVPGERGIDVPDDVRARITSCTDLETLRGWLKRSLTAGTAEDLFADTKA</sequence>